<name>A0ABN1DQ97_9ACTN</name>
<evidence type="ECO:0000256" key="4">
    <source>
        <dbReference type="ARBA" id="ARBA00012093"/>
    </source>
</evidence>
<dbReference type="Gene3D" id="3.30.1330.90">
    <property type="entry name" value="D-3-phosphoglycerate dehydrogenase, domain 3"/>
    <property type="match status" value="1"/>
</dbReference>
<evidence type="ECO:0000256" key="11">
    <source>
        <dbReference type="ARBA" id="ARBA00041766"/>
    </source>
</evidence>
<dbReference type="SUPFAM" id="SSF143548">
    <property type="entry name" value="Serine metabolism enzymes domain"/>
    <property type="match status" value="1"/>
</dbReference>
<dbReference type="EC" id="4.3.1.17" evidence="4"/>
<organism evidence="15 16">
    <name type="scientific">Streptomyces mordarskii</name>
    <dbReference type="NCBI Taxonomy" id="1226758"/>
    <lineage>
        <taxon>Bacteria</taxon>
        <taxon>Bacillati</taxon>
        <taxon>Actinomycetota</taxon>
        <taxon>Actinomycetes</taxon>
        <taxon>Kitasatosporales</taxon>
        <taxon>Streptomycetaceae</taxon>
        <taxon>Streptomyces</taxon>
    </lineage>
</organism>
<evidence type="ECO:0000256" key="10">
    <source>
        <dbReference type="ARBA" id="ARBA00023239"/>
    </source>
</evidence>
<evidence type="ECO:0000256" key="12">
    <source>
        <dbReference type="ARBA" id="ARBA00049406"/>
    </source>
</evidence>
<evidence type="ECO:0000256" key="9">
    <source>
        <dbReference type="ARBA" id="ARBA00023014"/>
    </source>
</evidence>
<dbReference type="EMBL" id="BAAABZ010000058">
    <property type="protein sequence ID" value="GAA0549409.1"/>
    <property type="molecule type" value="Genomic_DNA"/>
</dbReference>
<evidence type="ECO:0000313" key="15">
    <source>
        <dbReference type="EMBL" id="GAA0549409.1"/>
    </source>
</evidence>
<protein>
    <recommendedName>
        <fullName evidence="4">L-serine ammonia-lyase</fullName>
        <ecNumber evidence="4">4.3.1.17</ecNumber>
    </recommendedName>
    <alternativeName>
        <fullName evidence="11">L-serine deaminase</fullName>
    </alternativeName>
</protein>
<sequence>MEIFGSLAATGHGHGTFTAVLLGLDGAQSARTDSGEVERRLADITASGTVSLGAGQRIPCRIEDFVFIVRDGDEERPSGVQSTSVAYPFRTAAELLAVCGQTGSRISEVIRDNELAGRSSADLNQGLRELWQTMQTCVTSAVSRTGVLPGGLGVRRRAGAWASRLDREDPKRMTNTGKSVSTSSRWQCMRRTPAAAAS</sequence>
<feature type="compositionally biased region" description="Polar residues" evidence="13">
    <location>
        <begin position="173"/>
        <end position="186"/>
    </location>
</feature>
<keyword evidence="16" id="KW-1185">Reference proteome</keyword>
<feature type="region of interest" description="Disordered" evidence="13">
    <location>
        <begin position="170"/>
        <end position="198"/>
    </location>
</feature>
<evidence type="ECO:0000256" key="1">
    <source>
        <dbReference type="ARBA" id="ARBA00001966"/>
    </source>
</evidence>
<evidence type="ECO:0000259" key="14">
    <source>
        <dbReference type="Pfam" id="PF03315"/>
    </source>
</evidence>
<keyword evidence="10" id="KW-0456">Lyase</keyword>
<dbReference type="InterPro" id="IPR005131">
    <property type="entry name" value="Ser_deHydtase_bsu"/>
</dbReference>
<dbReference type="InterPro" id="IPR051318">
    <property type="entry name" value="Fe-S_L-Ser"/>
</dbReference>
<comment type="cofactor">
    <cofactor evidence="1">
        <name>[4Fe-4S] cluster</name>
        <dbReference type="ChEBI" id="CHEBI:49883"/>
    </cofactor>
</comment>
<reference evidence="15 16" key="1">
    <citation type="journal article" date="2019" name="Int. J. Syst. Evol. Microbiol.">
        <title>The Global Catalogue of Microorganisms (GCM) 10K type strain sequencing project: providing services to taxonomists for standard genome sequencing and annotation.</title>
        <authorList>
            <consortium name="The Broad Institute Genomics Platform"/>
            <consortium name="The Broad Institute Genome Sequencing Center for Infectious Disease"/>
            <person name="Wu L."/>
            <person name="Ma J."/>
        </authorList>
    </citation>
    <scope>NUCLEOTIDE SEQUENCE [LARGE SCALE GENOMIC DNA]</scope>
    <source>
        <strain evidence="15 16">JCM 5052</strain>
    </source>
</reference>
<feature type="domain" description="Serine dehydratase beta chain" evidence="14">
    <location>
        <begin position="2"/>
        <end position="80"/>
    </location>
</feature>
<dbReference type="InterPro" id="IPR029009">
    <property type="entry name" value="ASB_dom_sf"/>
</dbReference>
<evidence type="ECO:0000256" key="5">
    <source>
        <dbReference type="ARBA" id="ARBA00022432"/>
    </source>
</evidence>
<keyword evidence="8" id="KW-0408">Iron</keyword>
<comment type="caution">
    <text evidence="15">The sequence shown here is derived from an EMBL/GenBank/DDBJ whole genome shotgun (WGS) entry which is preliminary data.</text>
</comment>
<dbReference type="Proteomes" id="UP001501576">
    <property type="component" value="Unassembled WGS sequence"/>
</dbReference>
<evidence type="ECO:0000256" key="7">
    <source>
        <dbReference type="ARBA" id="ARBA00022723"/>
    </source>
</evidence>
<evidence type="ECO:0000256" key="6">
    <source>
        <dbReference type="ARBA" id="ARBA00022485"/>
    </source>
</evidence>
<proteinExistence type="inferred from homology"/>
<keyword evidence="9" id="KW-0411">Iron-sulfur</keyword>
<comment type="similarity">
    <text evidence="3">Belongs to the iron-sulfur dependent L-serine dehydratase family.</text>
</comment>
<dbReference type="PANTHER" id="PTHR30182">
    <property type="entry name" value="L-SERINE DEHYDRATASE"/>
    <property type="match status" value="1"/>
</dbReference>
<comment type="catalytic activity">
    <reaction evidence="12">
        <text>L-serine = pyruvate + NH4(+)</text>
        <dbReference type="Rhea" id="RHEA:19169"/>
        <dbReference type="ChEBI" id="CHEBI:15361"/>
        <dbReference type="ChEBI" id="CHEBI:28938"/>
        <dbReference type="ChEBI" id="CHEBI:33384"/>
        <dbReference type="EC" id="4.3.1.17"/>
    </reaction>
</comment>
<accession>A0ABN1DQ97</accession>
<evidence type="ECO:0000256" key="2">
    <source>
        <dbReference type="ARBA" id="ARBA00004742"/>
    </source>
</evidence>
<evidence type="ECO:0000256" key="8">
    <source>
        <dbReference type="ARBA" id="ARBA00023004"/>
    </source>
</evidence>
<gene>
    <name evidence="15" type="ORF">GCM10010390_59500</name>
</gene>
<comment type="pathway">
    <text evidence="2">Carbohydrate biosynthesis; gluconeogenesis.</text>
</comment>
<keyword evidence="5" id="KW-0312">Gluconeogenesis</keyword>
<dbReference type="PANTHER" id="PTHR30182:SF1">
    <property type="entry name" value="L-SERINE DEHYDRATASE 1"/>
    <property type="match status" value="1"/>
</dbReference>
<evidence type="ECO:0000313" key="16">
    <source>
        <dbReference type="Proteomes" id="UP001501576"/>
    </source>
</evidence>
<evidence type="ECO:0000256" key="13">
    <source>
        <dbReference type="SAM" id="MobiDB-lite"/>
    </source>
</evidence>
<dbReference type="Pfam" id="PF03315">
    <property type="entry name" value="SDH_beta"/>
    <property type="match status" value="1"/>
</dbReference>
<keyword evidence="7" id="KW-0479">Metal-binding</keyword>
<evidence type="ECO:0000256" key="3">
    <source>
        <dbReference type="ARBA" id="ARBA00008636"/>
    </source>
</evidence>
<keyword evidence="6" id="KW-0004">4Fe-4S</keyword>